<evidence type="ECO:0000313" key="1">
    <source>
        <dbReference type="EMBL" id="OGG72974.1"/>
    </source>
</evidence>
<dbReference type="AlphaFoldDB" id="A0A1F6EH50"/>
<evidence type="ECO:0000313" key="2">
    <source>
        <dbReference type="Proteomes" id="UP000177306"/>
    </source>
</evidence>
<gene>
    <name evidence="1" type="ORF">A3A38_03235</name>
</gene>
<dbReference type="Proteomes" id="UP000177306">
    <property type="component" value="Unassembled WGS sequence"/>
</dbReference>
<comment type="caution">
    <text evidence="1">The sequence shown here is derived from an EMBL/GenBank/DDBJ whole genome shotgun (WGS) entry which is preliminary data.</text>
</comment>
<sequence length="71" mass="7969">MYRFEVAGIIPASWDPASEKALSNGASRAARTGFERAFWAKTKRKKFIHEGAKNFHPISKISFLNASKTKI</sequence>
<protein>
    <submittedName>
        <fullName evidence="1">Uncharacterized protein</fullName>
    </submittedName>
</protein>
<proteinExistence type="predicted"/>
<dbReference type="EMBL" id="MFLY01000019">
    <property type="protein sequence ID" value="OGG72974.1"/>
    <property type="molecule type" value="Genomic_DNA"/>
</dbReference>
<name>A0A1F6EH50_9BACT</name>
<reference evidence="1 2" key="1">
    <citation type="journal article" date="2016" name="Nat. Commun.">
        <title>Thousands of microbial genomes shed light on interconnected biogeochemical processes in an aquifer system.</title>
        <authorList>
            <person name="Anantharaman K."/>
            <person name="Brown C.T."/>
            <person name="Hug L.A."/>
            <person name="Sharon I."/>
            <person name="Castelle C.J."/>
            <person name="Probst A.J."/>
            <person name="Thomas B.C."/>
            <person name="Singh A."/>
            <person name="Wilkins M.J."/>
            <person name="Karaoz U."/>
            <person name="Brodie E.L."/>
            <person name="Williams K.H."/>
            <person name="Hubbard S.S."/>
            <person name="Banfield J.F."/>
        </authorList>
    </citation>
    <scope>NUCLEOTIDE SEQUENCE [LARGE SCALE GENOMIC DNA]</scope>
</reference>
<accession>A0A1F6EH50</accession>
<organism evidence="1 2">
    <name type="scientific">Candidatus Kaiserbacteria bacterium RIFCSPLOWO2_01_FULL_53_17</name>
    <dbReference type="NCBI Taxonomy" id="1798511"/>
    <lineage>
        <taxon>Bacteria</taxon>
        <taxon>Candidatus Kaiseribacteriota</taxon>
    </lineage>
</organism>